<dbReference type="GO" id="GO:0046872">
    <property type="term" value="F:metal ion binding"/>
    <property type="evidence" value="ECO:0007669"/>
    <property type="project" value="InterPro"/>
</dbReference>
<dbReference type="InterPro" id="IPR052032">
    <property type="entry name" value="ATP-dep_AA_Ligase"/>
</dbReference>
<evidence type="ECO:0000256" key="2">
    <source>
        <dbReference type="ARBA" id="ARBA00022741"/>
    </source>
</evidence>
<dbReference type="GO" id="GO:0005524">
    <property type="term" value="F:ATP binding"/>
    <property type="evidence" value="ECO:0007669"/>
    <property type="project" value="UniProtKB-UniRule"/>
</dbReference>
<dbReference type="EMBL" id="AP012204">
    <property type="protein sequence ID" value="BAK36570.1"/>
    <property type="molecule type" value="Genomic_DNA"/>
</dbReference>
<keyword evidence="7" id="KW-1185">Reference proteome</keyword>
<gene>
    <name evidence="6" type="ordered locus">MLP_35560</name>
</gene>
<sequence>MDQAIGELTRMRVSGVVSSSDYPGCLVAAVVAERMGLPGPPPEALLRATHKYVAREIMAVSVPEATPGFHLVDPATVDATATTLSYPAFVKPVKSWFSQLAQRVDSAAELIDYARSPEVVRHLRHFVRPLNQILAGYPEFTLDGAHVLVEDLLVGSQVTLEGYVFDGKMTVLSITDSEMYPGTESFSRFVMPSVVTAQQADAMARLSERVVRGLGLSHGLFNIEFIYNPADGSCFIIEINPRMCGQFADMTEQITGVNTYEVLFALGLGDQPPPVCGSEVETVAASYPLRRFADGRVAAAPSETDISRLRRSSPATLISVYYEAGDLLSSRPKHFDGASYRYACVNLAAADREKLDPLVREMTRLLGVVITEP</sequence>
<keyword evidence="1" id="KW-0436">Ligase</keyword>
<dbReference type="eggNOG" id="COG1181">
    <property type="taxonomic scope" value="Bacteria"/>
</dbReference>
<dbReference type="STRING" id="1032480.MLP_35560"/>
<dbReference type="OrthoDB" id="8441067at2"/>
<dbReference type="PROSITE" id="PS00867">
    <property type="entry name" value="CPSASE_2"/>
    <property type="match status" value="1"/>
</dbReference>
<evidence type="ECO:0000313" key="7">
    <source>
        <dbReference type="Proteomes" id="UP000007947"/>
    </source>
</evidence>
<dbReference type="GO" id="GO:0016874">
    <property type="term" value="F:ligase activity"/>
    <property type="evidence" value="ECO:0007669"/>
    <property type="project" value="UniProtKB-KW"/>
</dbReference>
<accession>F5XNC0</accession>
<dbReference type="PANTHER" id="PTHR43585:SF2">
    <property type="entry name" value="ATP-GRASP ENZYME FSQD"/>
    <property type="match status" value="1"/>
</dbReference>
<dbReference type="InterPro" id="IPR011761">
    <property type="entry name" value="ATP-grasp"/>
</dbReference>
<dbReference type="PROSITE" id="PS50975">
    <property type="entry name" value="ATP_GRASP"/>
    <property type="match status" value="1"/>
</dbReference>
<dbReference type="Pfam" id="PF13535">
    <property type="entry name" value="ATP-grasp_4"/>
    <property type="match status" value="1"/>
</dbReference>
<proteinExistence type="predicted"/>
<name>F5XNC0_MICPN</name>
<dbReference type="KEGG" id="mph:MLP_35560"/>
<evidence type="ECO:0000256" key="3">
    <source>
        <dbReference type="ARBA" id="ARBA00022840"/>
    </source>
</evidence>
<reference evidence="6 7" key="1">
    <citation type="submission" date="2011-05" db="EMBL/GenBank/DDBJ databases">
        <title>Whole genome sequence of Microlunatus phosphovorus NM-1.</title>
        <authorList>
            <person name="Hosoyama A."/>
            <person name="Sasaki K."/>
            <person name="Harada T."/>
            <person name="Igarashi R."/>
            <person name="Kawakoshi A."/>
            <person name="Sasagawa M."/>
            <person name="Fukada J."/>
            <person name="Nakamura S."/>
            <person name="Katano Y."/>
            <person name="Hanada S."/>
            <person name="Kamagata Y."/>
            <person name="Nakamura N."/>
            <person name="Yamazaki S."/>
            <person name="Fujita N."/>
        </authorList>
    </citation>
    <scope>NUCLEOTIDE SEQUENCE [LARGE SCALE GENOMIC DNA]</scope>
    <source>
        <strain evidence="7">ATCC 700054 / DSM 10555 / JCM 9379 / NBRC 101784 / NCIMB 13414 / VKM Ac-1990 / NM-1</strain>
    </source>
</reference>
<dbReference type="AlphaFoldDB" id="F5XNC0"/>
<keyword evidence="2 4" id="KW-0547">Nucleotide-binding</keyword>
<dbReference type="SUPFAM" id="SSF56059">
    <property type="entry name" value="Glutathione synthetase ATP-binding domain-like"/>
    <property type="match status" value="1"/>
</dbReference>
<evidence type="ECO:0000313" key="6">
    <source>
        <dbReference type="EMBL" id="BAK36570.1"/>
    </source>
</evidence>
<evidence type="ECO:0000256" key="4">
    <source>
        <dbReference type="PROSITE-ProRule" id="PRU00409"/>
    </source>
</evidence>
<dbReference type="HOGENOM" id="CLU_051999_0_0_11"/>
<dbReference type="PANTHER" id="PTHR43585">
    <property type="entry name" value="FUMIPYRROLE BIOSYNTHESIS PROTEIN C"/>
    <property type="match status" value="1"/>
</dbReference>
<evidence type="ECO:0000256" key="1">
    <source>
        <dbReference type="ARBA" id="ARBA00022598"/>
    </source>
</evidence>
<dbReference type="InterPro" id="IPR005479">
    <property type="entry name" value="CPAse_ATP-bd"/>
</dbReference>
<dbReference type="Proteomes" id="UP000007947">
    <property type="component" value="Chromosome"/>
</dbReference>
<evidence type="ECO:0000259" key="5">
    <source>
        <dbReference type="PROSITE" id="PS50975"/>
    </source>
</evidence>
<dbReference type="RefSeq" id="WP_013864423.1">
    <property type="nucleotide sequence ID" value="NC_015635.1"/>
</dbReference>
<keyword evidence="3 4" id="KW-0067">ATP-binding</keyword>
<feature type="domain" description="ATP-grasp" evidence="5">
    <location>
        <begin position="55"/>
        <end position="268"/>
    </location>
</feature>
<organism evidence="6 7">
    <name type="scientific">Microlunatus phosphovorus (strain ATCC 700054 / DSM 10555 / JCM 9379 / NBRC 101784 / NCIMB 13414 / VKM Ac-1990 / NM-1)</name>
    <dbReference type="NCBI Taxonomy" id="1032480"/>
    <lineage>
        <taxon>Bacteria</taxon>
        <taxon>Bacillati</taxon>
        <taxon>Actinomycetota</taxon>
        <taxon>Actinomycetes</taxon>
        <taxon>Propionibacteriales</taxon>
        <taxon>Propionibacteriaceae</taxon>
        <taxon>Microlunatus</taxon>
    </lineage>
</organism>
<dbReference type="Gene3D" id="3.30.470.20">
    <property type="entry name" value="ATP-grasp fold, B domain"/>
    <property type="match status" value="1"/>
</dbReference>
<protein>
    <recommendedName>
        <fullName evidence="5">ATP-grasp domain-containing protein</fullName>
    </recommendedName>
</protein>